<dbReference type="Proteomes" id="UP001162131">
    <property type="component" value="Unassembled WGS sequence"/>
</dbReference>
<dbReference type="EMBL" id="CAJZBQ010000031">
    <property type="protein sequence ID" value="CAG9322349.1"/>
    <property type="molecule type" value="Genomic_DNA"/>
</dbReference>
<dbReference type="AlphaFoldDB" id="A0AAU9JE52"/>
<feature type="compositionally biased region" description="Basic and acidic residues" evidence="2">
    <location>
        <begin position="47"/>
        <end position="62"/>
    </location>
</feature>
<keyword evidence="4" id="KW-1185">Reference proteome</keyword>
<proteinExistence type="predicted"/>
<evidence type="ECO:0000313" key="3">
    <source>
        <dbReference type="EMBL" id="CAG9322349.1"/>
    </source>
</evidence>
<name>A0AAU9JE52_9CILI</name>
<organism evidence="3 4">
    <name type="scientific">Blepharisma stoltei</name>
    <dbReference type="NCBI Taxonomy" id="1481888"/>
    <lineage>
        <taxon>Eukaryota</taxon>
        <taxon>Sar</taxon>
        <taxon>Alveolata</taxon>
        <taxon>Ciliophora</taxon>
        <taxon>Postciliodesmatophora</taxon>
        <taxon>Heterotrichea</taxon>
        <taxon>Heterotrichida</taxon>
        <taxon>Blepharismidae</taxon>
        <taxon>Blepharisma</taxon>
    </lineage>
</organism>
<evidence type="ECO:0000256" key="1">
    <source>
        <dbReference type="SAM" id="Coils"/>
    </source>
</evidence>
<feature type="region of interest" description="Disordered" evidence="2">
    <location>
        <begin position="45"/>
        <end position="74"/>
    </location>
</feature>
<feature type="region of interest" description="Disordered" evidence="2">
    <location>
        <begin position="277"/>
        <end position="302"/>
    </location>
</feature>
<comment type="caution">
    <text evidence="3">The sequence shown here is derived from an EMBL/GenBank/DDBJ whole genome shotgun (WGS) entry which is preliminary data.</text>
</comment>
<keyword evidence="1" id="KW-0175">Coiled coil</keyword>
<evidence type="ECO:0000256" key="2">
    <source>
        <dbReference type="SAM" id="MobiDB-lite"/>
    </source>
</evidence>
<feature type="coiled-coil region" evidence="1">
    <location>
        <begin position="441"/>
        <end position="486"/>
    </location>
</feature>
<sequence length="495" mass="55900">MAQKTHYYSFVRRQLEKAQVKKPHTNVSQRPAFESSPLGYTLRSKSKFSESEYQEKEFERGRSYTPPMLDSRPLPSPDLNVEKQLHFETQSSFHDFSNDKGSSLHEQILSHLSSLQSLKNLIDLLYQTVASCVPGRTEKVEGQCSYCGCCCGKAEIDAKSEEACKLIRLEFTNLDLKKCSKCQLLSLFPNNSSQTACEICLQSKTAPKLLSDGLGITMKISQESSDVAVRPRSPSLQSNKPLSGNLELKIAGKSIKIDIGRQANYIQVICPLSQSKRRSLSGHQPTSQQQNNPNHSKGGSITIFDKPFSQTETLKGISSLLSSQTHRSSSSSNLSSQGLTTWDEIQQILKEQLNTCEFSTDPKQTCQQYFSKYLPIVILLLSEIKGTFPLQSKTIEATFEGVLALCDFILKAQKDSEKKMDSLNQQAQLRLEENIMLKGKLMQLQNTFREHELKSEEKIEQMNALVKKYENLLDMYRKELATHNKLSVIKEELQE</sequence>
<feature type="compositionally biased region" description="Polar residues" evidence="2">
    <location>
        <begin position="281"/>
        <end position="299"/>
    </location>
</feature>
<gene>
    <name evidence="3" type="ORF">BSTOLATCC_MIC31374</name>
</gene>
<protein>
    <submittedName>
        <fullName evidence="3">Uncharacterized protein</fullName>
    </submittedName>
</protein>
<accession>A0AAU9JE52</accession>
<evidence type="ECO:0000313" key="4">
    <source>
        <dbReference type="Proteomes" id="UP001162131"/>
    </source>
</evidence>
<reference evidence="3" key="1">
    <citation type="submission" date="2021-09" db="EMBL/GenBank/DDBJ databases">
        <authorList>
            <consortium name="AG Swart"/>
            <person name="Singh M."/>
            <person name="Singh A."/>
            <person name="Seah K."/>
            <person name="Emmerich C."/>
        </authorList>
    </citation>
    <scope>NUCLEOTIDE SEQUENCE</scope>
    <source>
        <strain evidence="3">ATCC30299</strain>
    </source>
</reference>